<gene>
    <name evidence="1" type="ORF">GO986_12010</name>
</gene>
<reference evidence="1 2" key="1">
    <citation type="submission" date="2019-12" db="EMBL/GenBank/DDBJ databases">
        <title>Deinococcus sp. HMF7620 Genome sequencing and assembly.</title>
        <authorList>
            <person name="Kang H."/>
            <person name="Kim H."/>
            <person name="Joh K."/>
        </authorList>
    </citation>
    <scope>NUCLEOTIDE SEQUENCE [LARGE SCALE GENOMIC DNA]</scope>
    <source>
        <strain evidence="1 2">HMF7620</strain>
    </source>
</reference>
<accession>A0A7C9HS36</accession>
<evidence type="ECO:0000313" key="1">
    <source>
        <dbReference type="EMBL" id="MVN87489.1"/>
    </source>
</evidence>
<dbReference type="AlphaFoldDB" id="A0A7C9HS36"/>
<keyword evidence="2" id="KW-1185">Reference proteome</keyword>
<dbReference type="Proteomes" id="UP000483286">
    <property type="component" value="Unassembled WGS sequence"/>
</dbReference>
<name>A0A7C9HS36_9DEIO</name>
<proteinExistence type="predicted"/>
<sequence length="189" mass="20947">MTRTADTWHALPQVTRHLAHSIASLTDQLSRAPSAEELSETLSDPPDLPTTMVHLQSLMDGHFVQHSCGSYQVHPETLRLLASEPWPSPPLPVLKNNRPHEGHSTELVPWWYGDTVRIIQDTDDFQVLGAVAGDIVVLRTVQDGAEGCFTQAFHYPEGGSTLKPWTADRTNFDLVVLIVAHLRPLHTAP</sequence>
<dbReference type="RefSeq" id="WP_157459544.1">
    <property type="nucleotide sequence ID" value="NZ_WQLB01000015.1"/>
</dbReference>
<organism evidence="1 2">
    <name type="scientific">Deinococcus arboris</name>
    <dbReference type="NCBI Taxonomy" id="2682977"/>
    <lineage>
        <taxon>Bacteria</taxon>
        <taxon>Thermotogati</taxon>
        <taxon>Deinococcota</taxon>
        <taxon>Deinococci</taxon>
        <taxon>Deinococcales</taxon>
        <taxon>Deinococcaceae</taxon>
        <taxon>Deinococcus</taxon>
    </lineage>
</organism>
<protein>
    <submittedName>
        <fullName evidence="1">Uncharacterized protein</fullName>
    </submittedName>
</protein>
<evidence type="ECO:0000313" key="2">
    <source>
        <dbReference type="Proteomes" id="UP000483286"/>
    </source>
</evidence>
<comment type="caution">
    <text evidence="1">The sequence shown here is derived from an EMBL/GenBank/DDBJ whole genome shotgun (WGS) entry which is preliminary data.</text>
</comment>
<dbReference type="EMBL" id="WQLB01000015">
    <property type="protein sequence ID" value="MVN87489.1"/>
    <property type="molecule type" value="Genomic_DNA"/>
</dbReference>